<protein>
    <recommendedName>
        <fullName evidence="9">C2H2-type domain-containing protein</fullName>
    </recommendedName>
</protein>
<evidence type="ECO:0000259" key="9">
    <source>
        <dbReference type="PROSITE" id="PS50157"/>
    </source>
</evidence>
<keyword evidence="6" id="KW-0539">Nucleus</keyword>
<feature type="compositionally biased region" description="Basic and acidic residues" evidence="8">
    <location>
        <begin position="526"/>
        <end position="537"/>
    </location>
</feature>
<dbReference type="Proteomes" id="UP000593567">
    <property type="component" value="Unassembled WGS sequence"/>
</dbReference>
<evidence type="ECO:0000256" key="1">
    <source>
        <dbReference type="ARBA" id="ARBA00004123"/>
    </source>
</evidence>
<dbReference type="PANTHER" id="PTHR24394">
    <property type="entry name" value="ZINC FINGER PROTEIN"/>
    <property type="match status" value="1"/>
</dbReference>
<name>A0A7J7K5R8_BUGNE</name>
<dbReference type="InterPro" id="IPR013087">
    <property type="entry name" value="Znf_C2H2_type"/>
</dbReference>
<feature type="domain" description="C2H2-type" evidence="9">
    <location>
        <begin position="312"/>
        <end position="339"/>
    </location>
</feature>
<comment type="caution">
    <text evidence="10">The sequence shown here is derived from an EMBL/GenBank/DDBJ whole genome shotgun (WGS) entry which is preliminary data.</text>
</comment>
<dbReference type="GO" id="GO:0000981">
    <property type="term" value="F:DNA-binding transcription factor activity, RNA polymerase II-specific"/>
    <property type="evidence" value="ECO:0007669"/>
    <property type="project" value="TreeGrafter"/>
</dbReference>
<feature type="domain" description="C2H2-type" evidence="9">
    <location>
        <begin position="339"/>
        <end position="366"/>
    </location>
</feature>
<feature type="domain" description="C2H2-type" evidence="9">
    <location>
        <begin position="253"/>
        <end position="281"/>
    </location>
</feature>
<dbReference type="AlphaFoldDB" id="A0A7J7K5R8"/>
<gene>
    <name evidence="10" type="ORF">EB796_008171</name>
</gene>
<evidence type="ECO:0000256" key="8">
    <source>
        <dbReference type="SAM" id="MobiDB-lite"/>
    </source>
</evidence>
<evidence type="ECO:0000256" key="6">
    <source>
        <dbReference type="ARBA" id="ARBA00023242"/>
    </source>
</evidence>
<dbReference type="FunFam" id="3.30.160.60:FF:000100">
    <property type="entry name" value="Zinc finger 45-like"/>
    <property type="match status" value="1"/>
</dbReference>
<dbReference type="GO" id="GO:0008270">
    <property type="term" value="F:zinc ion binding"/>
    <property type="evidence" value="ECO:0007669"/>
    <property type="project" value="UniProtKB-KW"/>
</dbReference>
<evidence type="ECO:0000256" key="7">
    <source>
        <dbReference type="PROSITE-ProRule" id="PRU00042"/>
    </source>
</evidence>
<evidence type="ECO:0000313" key="11">
    <source>
        <dbReference type="Proteomes" id="UP000593567"/>
    </source>
</evidence>
<keyword evidence="5" id="KW-0862">Zinc</keyword>
<feature type="region of interest" description="Disordered" evidence="8">
    <location>
        <begin position="509"/>
        <end position="547"/>
    </location>
</feature>
<dbReference type="Gene3D" id="3.30.160.60">
    <property type="entry name" value="Classic Zinc Finger"/>
    <property type="match status" value="5"/>
</dbReference>
<feature type="domain" description="C2H2-type" evidence="9">
    <location>
        <begin position="452"/>
        <end position="474"/>
    </location>
</feature>
<feature type="domain" description="C2H2-type" evidence="9">
    <location>
        <begin position="478"/>
        <end position="506"/>
    </location>
</feature>
<evidence type="ECO:0000256" key="5">
    <source>
        <dbReference type="ARBA" id="ARBA00022833"/>
    </source>
</evidence>
<proteinExistence type="predicted"/>
<dbReference type="PROSITE" id="PS50157">
    <property type="entry name" value="ZINC_FINGER_C2H2_2"/>
    <property type="match status" value="8"/>
</dbReference>
<feature type="domain" description="C2H2-type" evidence="9">
    <location>
        <begin position="284"/>
        <end position="311"/>
    </location>
</feature>
<sequence length="642" mass="72706">MTISEIEMNELLVSVSSKCERSIASAIFNLENVLREIIALIAANPQKLQDIGGPIRSVERVTLLESVDADQESPHIFNVKLSVDSIGESVVANEISLRDTEQQLDVNGQEISLVNSEQQLDINEQEISLVNSEQQLTSESIRSECAVDDECTNQQIAEELIVDPQISEISIPGEHDIGTSIDQDVEVTTFTTTEQDGVRVHIQSVETKAKSMATSKLSDSNNLHACPMCERTFLRVFELQRHITVRHTDEKKFVCEQCGQRFALKLYLNNHMRSRHLPNREKPFACPHCDYRCILQSLLTRHMAKHIKDKTYQCLVCQKHFYAQKHLDRHMYRHKEKNLSCESCDYKTADPYKLRTHLKVHTSTEEFSCSQCEYKTNLKSELSKHNLNEHPDVEYKCHQCNLVFKRPGNLKRHLYVHQEKNLHCPHKNCQWKTADPYELKRHEQEHVNGKKHVCETCGYAFYRAFDLKKHKKTHLKVHLCRDCNTVFADSHALACHKRRRHPKVRSLVPTPADTLSEVSALAAPSREVDSGDREKGASEPLPMGEKYDNSQIVVIPEESSCQPLVLSGGDDGHPVVLSDGAHTHSIVIDHSGQAVIVDGQHGDYNGFITVMPESDQQLLEMASVIVAQAGQQTEQVVCSSSS</sequence>
<dbReference type="PANTHER" id="PTHR24394:SF29">
    <property type="entry name" value="MYONEURIN"/>
    <property type="match status" value="1"/>
</dbReference>
<dbReference type="SMART" id="SM00355">
    <property type="entry name" value="ZnF_C2H2"/>
    <property type="match status" value="10"/>
</dbReference>
<dbReference type="GO" id="GO:0005634">
    <property type="term" value="C:nucleus"/>
    <property type="evidence" value="ECO:0007669"/>
    <property type="project" value="UniProtKB-SubCell"/>
</dbReference>
<accession>A0A7J7K5R8</accession>
<keyword evidence="11" id="KW-1185">Reference proteome</keyword>
<feature type="domain" description="C2H2-type" evidence="9">
    <location>
        <begin position="395"/>
        <end position="422"/>
    </location>
</feature>
<evidence type="ECO:0000256" key="3">
    <source>
        <dbReference type="ARBA" id="ARBA00022737"/>
    </source>
</evidence>
<keyword evidence="2" id="KW-0479">Metal-binding</keyword>
<dbReference type="OrthoDB" id="3561125at2759"/>
<dbReference type="FunFam" id="3.30.160.60:FF:000446">
    <property type="entry name" value="Zinc finger protein"/>
    <property type="match status" value="1"/>
</dbReference>
<keyword evidence="3" id="KW-0677">Repeat</keyword>
<dbReference type="SUPFAM" id="SSF57667">
    <property type="entry name" value="beta-beta-alpha zinc fingers"/>
    <property type="match status" value="5"/>
</dbReference>
<keyword evidence="4 7" id="KW-0863">Zinc-finger</keyword>
<feature type="domain" description="C2H2-type" evidence="9">
    <location>
        <begin position="224"/>
        <end position="252"/>
    </location>
</feature>
<evidence type="ECO:0000313" key="10">
    <source>
        <dbReference type="EMBL" id="KAF6033525.1"/>
    </source>
</evidence>
<dbReference type="Pfam" id="PF00096">
    <property type="entry name" value="zf-C2H2"/>
    <property type="match status" value="4"/>
</dbReference>
<organism evidence="10 11">
    <name type="scientific">Bugula neritina</name>
    <name type="common">Brown bryozoan</name>
    <name type="synonym">Sertularia neritina</name>
    <dbReference type="NCBI Taxonomy" id="10212"/>
    <lineage>
        <taxon>Eukaryota</taxon>
        <taxon>Metazoa</taxon>
        <taxon>Spiralia</taxon>
        <taxon>Lophotrochozoa</taxon>
        <taxon>Bryozoa</taxon>
        <taxon>Gymnolaemata</taxon>
        <taxon>Cheilostomatida</taxon>
        <taxon>Flustrina</taxon>
        <taxon>Buguloidea</taxon>
        <taxon>Bugulidae</taxon>
        <taxon>Bugula</taxon>
    </lineage>
</organism>
<evidence type="ECO:0000256" key="2">
    <source>
        <dbReference type="ARBA" id="ARBA00022723"/>
    </source>
</evidence>
<evidence type="ECO:0000256" key="4">
    <source>
        <dbReference type="ARBA" id="ARBA00022771"/>
    </source>
</evidence>
<reference evidence="10" key="1">
    <citation type="submission" date="2020-06" db="EMBL/GenBank/DDBJ databases">
        <title>Draft genome of Bugula neritina, a colonial animal packing powerful symbionts and potential medicines.</title>
        <authorList>
            <person name="Rayko M."/>
        </authorList>
    </citation>
    <scope>NUCLEOTIDE SEQUENCE [LARGE SCALE GENOMIC DNA]</scope>
    <source>
        <strain evidence="10">Kwan_BN1</strain>
    </source>
</reference>
<dbReference type="EMBL" id="VXIV02001310">
    <property type="protein sequence ID" value="KAF6033525.1"/>
    <property type="molecule type" value="Genomic_DNA"/>
</dbReference>
<dbReference type="PROSITE" id="PS00028">
    <property type="entry name" value="ZINC_FINGER_C2H2_1"/>
    <property type="match status" value="7"/>
</dbReference>
<comment type="subcellular location">
    <subcellularLocation>
        <location evidence="1">Nucleus</location>
    </subcellularLocation>
</comment>
<dbReference type="InterPro" id="IPR036236">
    <property type="entry name" value="Znf_C2H2_sf"/>
</dbReference>